<name>A0A819N114_9BILA</name>
<evidence type="ECO:0000259" key="1">
    <source>
        <dbReference type="PROSITE" id="PS50104"/>
    </source>
</evidence>
<evidence type="ECO:0000313" key="3">
    <source>
        <dbReference type="Proteomes" id="UP000663881"/>
    </source>
</evidence>
<accession>A0A819N114</accession>
<organism evidence="2 3">
    <name type="scientific">Adineta steineri</name>
    <dbReference type="NCBI Taxonomy" id="433720"/>
    <lineage>
        <taxon>Eukaryota</taxon>
        <taxon>Metazoa</taxon>
        <taxon>Spiralia</taxon>
        <taxon>Gnathifera</taxon>
        <taxon>Rotifera</taxon>
        <taxon>Eurotatoria</taxon>
        <taxon>Bdelloidea</taxon>
        <taxon>Adinetida</taxon>
        <taxon>Adinetidae</taxon>
        <taxon>Adineta</taxon>
    </lineage>
</organism>
<dbReference type="AlphaFoldDB" id="A0A819N114"/>
<evidence type="ECO:0000313" key="2">
    <source>
        <dbReference type="EMBL" id="CAF3988342.1"/>
    </source>
</evidence>
<gene>
    <name evidence="2" type="ORF">OKA104_LOCUS29063</name>
</gene>
<dbReference type="Pfam" id="PF13676">
    <property type="entry name" value="TIR_2"/>
    <property type="match status" value="1"/>
</dbReference>
<dbReference type="InterPro" id="IPR035897">
    <property type="entry name" value="Toll_tir_struct_dom_sf"/>
</dbReference>
<sequence>MDNNFEQLIASLSISSLSSDIFHNIHNITSHLQQQNSIVLPSFISEFYSSILTLEHWTWELLSQNSDQWTDEKHYLELFHTLAIFNKNLIFNSDNIEANIKASLLIPDRIDWINGIFEQIENSHNDNNPLISIASMWFDNLSSFLIDNPEFEASTTITHINRYIARHYIMTDQYKSYLFQLRQSSLSESIFTAKQLFYIKTCSSSLSSYLTAKAQDFLYTSENIIRHFGPDYVQIIISQTHTIDSWSSQLLTCITRLLVFFVSCCWWGGEKGSQARIVFPNELIACEYIDALIRIVDYKPLRQYIVTQRTNDQTILLDTTLFTLINVAQNQHLIWYLRSKILLPDTLITIAETSVHDRICLCVYGILGEILSSELFKELKISDSASIYFFNIFEQAWRHPSKRFKQIPMIYLLKGLTNLSKIDAIQQKIADTNKVLLLIEMCDEYPVIFDILWALSFNHDIQQQLRSNRQLMLKLTYLKQELNNPQMRKITQGILWNLESLHEDRAVSEENAEIRFDIMISYSHNDKILCKQIYDELIKSGYRVWIDFNQMHGNIMDAMAQAIEHSNVILICMSEQYRRSNYCRAEAHYAFQRQLKIVPILLEKHYKPDGWLLFLIGQLLYVDFTKYEFSQAIQMLIKELEAPVLQEYDVLQKESISLNNTDNIVTNLPIPLPLPLTSVTSNNILEWTENEVQDWLIGHNLMHMSRLLYDYNGSS</sequence>
<dbReference type="EMBL" id="CAJOAY010002907">
    <property type="protein sequence ID" value="CAF3988342.1"/>
    <property type="molecule type" value="Genomic_DNA"/>
</dbReference>
<dbReference type="GO" id="GO:0007165">
    <property type="term" value="P:signal transduction"/>
    <property type="evidence" value="ECO:0007669"/>
    <property type="project" value="InterPro"/>
</dbReference>
<dbReference type="Proteomes" id="UP000663881">
    <property type="component" value="Unassembled WGS sequence"/>
</dbReference>
<dbReference type="Gene3D" id="3.40.50.10140">
    <property type="entry name" value="Toll/interleukin-1 receptor homology (TIR) domain"/>
    <property type="match status" value="1"/>
</dbReference>
<comment type="caution">
    <text evidence="2">The sequence shown here is derived from an EMBL/GenBank/DDBJ whole genome shotgun (WGS) entry which is preliminary data.</text>
</comment>
<dbReference type="SMART" id="SM00255">
    <property type="entry name" value="TIR"/>
    <property type="match status" value="1"/>
</dbReference>
<feature type="non-terminal residue" evidence="2">
    <location>
        <position position="1"/>
    </location>
</feature>
<feature type="domain" description="TIR" evidence="1">
    <location>
        <begin position="514"/>
        <end position="644"/>
    </location>
</feature>
<dbReference type="SUPFAM" id="SSF52200">
    <property type="entry name" value="Toll/Interleukin receptor TIR domain"/>
    <property type="match status" value="1"/>
</dbReference>
<dbReference type="InterPro" id="IPR000157">
    <property type="entry name" value="TIR_dom"/>
</dbReference>
<proteinExistence type="predicted"/>
<dbReference type="PROSITE" id="PS50104">
    <property type="entry name" value="TIR"/>
    <property type="match status" value="1"/>
</dbReference>
<reference evidence="2" key="1">
    <citation type="submission" date="2021-02" db="EMBL/GenBank/DDBJ databases">
        <authorList>
            <person name="Nowell W R."/>
        </authorList>
    </citation>
    <scope>NUCLEOTIDE SEQUENCE</scope>
</reference>
<dbReference type="PANTHER" id="PTHR46270">
    <property type="entry name" value="ARMADILLO-TYPE FOLD-RELATED"/>
    <property type="match status" value="1"/>
</dbReference>
<protein>
    <recommendedName>
        <fullName evidence="1">TIR domain-containing protein</fullName>
    </recommendedName>
</protein>
<dbReference type="PANTHER" id="PTHR46270:SF2">
    <property type="entry name" value="TIR DOMAIN-CONTAINING PROTEIN"/>
    <property type="match status" value="1"/>
</dbReference>